<name>A0ABQ5ZYF9_9GAMM</name>
<dbReference type="Proteomes" id="UP001156682">
    <property type="component" value="Unassembled WGS sequence"/>
</dbReference>
<evidence type="ECO:0008006" key="4">
    <source>
        <dbReference type="Google" id="ProtNLM"/>
    </source>
</evidence>
<dbReference type="EMBL" id="BSOR01000079">
    <property type="protein sequence ID" value="GLR65229.1"/>
    <property type="molecule type" value="Genomic_DNA"/>
</dbReference>
<keyword evidence="3" id="KW-1185">Reference proteome</keyword>
<dbReference type="Pfam" id="PF04402">
    <property type="entry name" value="SIMPL"/>
    <property type="match status" value="1"/>
</dbReference>
<dbReference type="Gene3D" id="3.30.110.170">
    <property type="entry name" value="Protein of unknown function (DUF541), domain 1"/>
    <property type="match status" value="1"/>
</dbReference>
<evidence type="ECO:0000256" key="1">
    <source>
        <dbReference type="SAM" id="Phobius"/>
    </source>
</evidence>
<dbReference type="PANTHER" id="PTHR34387">
    <property type="entry name" value="SLR1258 PROTEIN"/>
    <property type="match status" value="1"/>
</dbReference>
<dbReference type="Gene3D" id="3.30.70.2970">
    <property type="entry name" value="Protein of unknown function (DUF541), domain 2"/>
    <property type="match status" value="1"/>
</dbReference>
<dbReference type="InterPro" id="IPR052022">
    <property type="entry name" value="26kDa_periplasmic_antigen"/>
</dbReference>
<feature type="transmembrane region" description="Helical" evidence="1">
    <location>
        <begin position="30"/>
        <end position="53"/>
    </location>
</feature>
<proteinExistence type="predicted"/>
<protein>
    <recommendedName>
        <fullName evidence="4">SIMPL domain-containing protein</fullName>
    </recommendedName>
</protein>
<evidence type="ECO:0000313" key="3">
    <source>
        <dbReference type="Proteomes" id="UP001156682"/>
    </source>
</evidence>
<evidence type="ECO:0000313" key="2">
    <source>
        <dbReference type="EMBL" id="GLR65229.1"/>
    </source>
</evidence>
<accession>A0ABQ5ZYF9</accession>
<dbReference type="InterPro" id="IPR016907">
    <property type="entry name" value="UCP029033"/>
</dbReference>
<keyword evidence="1" id="KW-1133">Transmembrane helix</keyword>
<dbReference type="InterPro" id="IPR007497">
    <property type="entry name" value="SIMPL/DUF541"/>
</dbReference>
<reference evidence="3" key="1">
    <citation type="journal article" date="2019" name="Int. J. Syst. Evol. Microbiol.">
        <title>The Global Catalogue of Microorganisms (GCM) 10K type strain sequencing project: providing services to taxonomists for standard genome sequencing and annotation.</title>
        <authorList>
            <consortium name="The Broad Institute Genomics Platform"/>
            <consortium name="The Broad Institute Genome Sequencing Center for Infectious Disease"/>
            <person name="Wu L."/>
            <person name="Ma J."/>
        </authorList>
    </citation>
    <scope>NUCLEOTIDE SEQUENCE [LARGE SCALE GENOMIC DNA]</scope>
    <source>
        <strain evidence="3">NBRC 100033</strain>
    </source>
</reference>
<comment type="caution">
    <text evidence="2">The sequence shown here is derived from an EMBL/GenBank/DDBJ whole genome shotgun (WGS) entry which is preliminary data.</text>
</comment>
<gene>
    <name evidence="2" type="ORF">GCM10007878_26680</name>
</gene>
<keyword evidence="1" id="KW-0812">Transmembrane</keyword>
<keyword evidence="1" id="KW-0472">Membrane</keyword>
<organism evidence="2 3">
    <name type="scientific">Marinospirillum insulare</name>
    <dbReference type="NCBI Taxonomy" id="217169"/>
    <lineage>
        <taxon>Bacteria</taxon>
        <taxon>Pseudomonadati</taxon>
        <taxon>Pseudomonadota</taxon>
        <taxon>Gammaproteobacteria</taxon>
        <taxon>Oceanospirillales</taxon>
        <taxon>Oceanospirillaceae</taxon>
        <taxon>Marinospirillum</taxon>
    </lineage>
</organism>
<dbReference type="PANTHER" id="PTHR34387:SF2">
    <property type="entry name" value="SLR1258 PROTEIN"/>
    <property type="match status" value="1"/>
</dbReference>
<dbReference type="PIRSF" id="PIRSF029033">
    <property type="entry name" value="UCP029033"/>
    <property type="match status" value="1"/>
</dbReference>
<sequence length="260" mass="28839">MGNCKHRNPSNIFNQVVEVNTVIKSNTRGAFLLGLLIALGLAVLGFQLGNAAIKVKQYERSVKVKGLSEREVSSDIVLWPIQFSAAGNNLEALYNQTEKNTLKIKQFLIDSGIAADEITYSSPTITDKSAQQWGGNEKAEFRYTALQTVTVYSENIAAVRSVMSQLSELGKQGIVFTSGNYEAQTEYIFTSLNEIKPDMVEEATRQAREVAEKFAKDSDSKLGKIKQASQGQFSISPRDRNNPHIKKVRVVSTVEYYLSD</sequence>